<comment type="similarity">
    <text evidence="7">Belongs to the MraZ family.</text>
</comment>
<evidence type="ECO:0000256" key="2">
    <source>
        <dbReference type="ARBA" id="ARBA00022490"/>
    </source>
</evidence>
<evidence type="ECO:0000313" key="10">
    <source>
        <dbReference type="Proteomes" id="UP000179003"/>
    </source>
</evidence>
<evidence type="ECO:0000256" key="6">
    <source>
        <dbReference type="ARBA" id="ARBA00023163"/>
    </source>
</evidence>
<keyword evidence="5 7" id="KW-0238">DNA-binding</keyword>
<dbReference type="STRING" id="1797582.A2442_03180"/>
<dbReference type="GO" id="GO:0000976">
    <property type="term" value="F:transcription cis-regulatory region binding"/>
    <property type="evidence" value="ECO:0007669"/>
    <property type="project" value="TreeGrafter"/>
</dbReference>
<dbReference type="InterPro" id="IPR037914">
    <property type="entry name" value="SpoVT-AbrB_sf"/>
</dbReference>
<comment type="subunit">
    <text evidence="7">Forms oligomers.</text>
</comment>
<dbReference type="CDD" id="cd16321">
    <property type="entry name" value="MraZ_C"/>
    <property type="match status" value="1"/>
</dbReference>
<evidence type="ECO:0000313" key="9">
    <source>
        <dbReference type="EMBL" id="OGD67480.1"/>
    </source>
</evidence>
<dbReference type="EMBL" id="MFAE01000005">
    <property type="protein sequence ID" value="OGD67480.1"/>
    <property type="molecule type" value="Genomic_DNA"/>
</dbReference>
<dbReference type="InterPro" id="IPR007159">
    <property type="entry name" value="SpoVT-AbrB_dom"/>
</dbReference>
<dbReference type="PANTHER" id="PTHR34701">
    <property type="entry name" value="TRANSCRIPTIONAL REGULATOR MRAZ"/>
    <property type="match status" value="1"/>
</dbReference>
<evidence type="ECO:0000259" key="8">
    <source>
        <dbReference type="PROSITE" id="PS51740"/>
    </source>
</evidence>
<dbReference type="InterPro" id="IPR003444">
    <property type="entry name" value="MraZ"/>
</dbReference>
<proteinExistence type="inferred from homology"/>
<name>A0A1F5EJG3_9BACT</name>
<dbReference type="HAMAP" id="MF_01008">
    <property type="entry name" value="MraZ"/>
    <property type="match status" value="1"/>
</dbReference>
<dbReference type="InterPro" id="IPR038619">
    <property type="entry name" value="MraZ_sf"/>
</dbReference>
<dbReference type="GO" id="GO:2000143">
    <property type="term" value="P:negative regulation of DNA-templated transcription initiation"/>
    <property type="evidence" value="ECO:0007669"/>
    <property type="project" value="TreeGrafter"/>
</dbReference>
<keyword evidence="3" id="KW-0677">Repeat</keyword>
<dbReference type="Proteomes" id="UP000179003">
    <property type="component" value="Unassembled WGS sequence"/>
</dbReference>
<feature type="domain" description="SpoVT-AbrB" evidence="8">
    <location>
        <begin position="77"/>
        <end position="120"/>
    </location>
</feature>
<dbReference type="InterPro" id="IPR035644">
    <property type="entry name" value="MraZ_C"/>
</dbReference>
<dbReference type="InterPro" id="IPR020603">
    <property type="entry name" value="MraZ_dom"/>
</dbReference>
<dbReference type="GO" id="GO:0003700">
    <property type="term" value="F:DNA-binding transcription factor activity"/>
    <property type="evidence" value="ECO:0007669"/>
    <property type="project" value="UniProtKB-UniRule"/>
</dbReference>
<keyword evidence="6 7" id="KW-0804">Transcription</keyword>
<dbReference type="GO" id="GO:0005737">
    <property type="term" value="C:cytoplasm"/>
    <property type="evidence" value="ECO:0007669"/>
    <property type="project" value="UniProtKB-UniRule"/>
</dbReference>
<accession>A0A1F5EJG3</accession>
<keyword evidence="4 7" id="KW-0805">Transcription regulation</keyword>
<keyword evidence="2 7" id="KW-0963">Cytoplasm</keyword>
<evidence type="ECO:0000256" key="4">
    <source>
        <dbReference type="ARBA" id="ARBA00023015"/>
    </source>
</evidence>
<reference evidence="9 10" key="1">
    <citation type="journal article" date="2016" name="Nat. Commun.">
        <title>Thousands of microbial genomes shed light on interconnected biogeochemical processes in an aquifer system.</title>
        <authorList>
            <person name="Anantharaman K."/>
            <person name="Brown C.T."/>
            <person name="Hug L.A."/>
            <person name="Sharon I."/>
            <person name="Castelle C.J."/>
            <person name="Probst A.J."/>
            <person name="Thomas B.C."/>
            <person name="Singh A."/>
            <person name="Wilkins M.J."/>
            <person name="Karaoz U."/>
            <person name="Brodie E.L."/>
            <person name="Williams K.H."/>
            <person name="Hubbard S.S."/>
            <person name="Banfield J.F."/>
        </authorList>
    </citation>
    <scope>NUCLEOTIDE SEQUENCE [LARGE SCALE GENOMIC DNA]</scope>
</reference>
<protein>
    <recommendedName>
        <fullName evidence="1 7">Transcriptional regulator MraZ</fullName>
    </recommendedName>
</protein>
<dbReference type="Pfam" id="PF02381">
    <property type="entry name" value="MraZ"/>
    <property type="match status" value="2"/>
</dbReference>
<dbReference type="SUPFAM" id="SSF89447">
    <property type="entry name" value="AbrB/MazE/MraZ-like"/>
    <property type="match status" value="1"/>
</dbReference>
<dbReference type="GO" id="GO:0009295">
    <property type="term" value="C:nucleoid"/>
    <property type="evidence" value="ECO:0007669"/>
    <property type="project" value="UniProtKB-SubCell"/>
</dbReference>
<evidence type="ECO:0000256" key="1">
    <source>
        <dbReference type="ARBA" id="ARBA00013860"/>
    </source>
</evidence>
<comment type="caution">
    <text evidence="9">The sequence shown here is derived from an EMBL/GenBank/DDBJ whole genome shotgun (WGS) entry which is preliminary data.</text>
</comment>
<dbReference type="InterPro" id="IPR035642">
    <property type="entry name" value="MraZ_N"/>
</dbReference>
<organism evidence="9 10">
    <name type="scientific">Candidatus Campbellbacteria bacterium RIFOXYC2_FULL_35_25</name>
    <dbReference type="NCBI Taxonomy" id="1797582"/>
    <lineage>
        <taxon>Bacteria</taxon>
        <taxon>Candidatus Campbelliibacteriota</taxon>
    </lineage>
</organism>
<evidence type="ECO:0000256" key="7">
    <source>
        <dbReference type="HAMAP-Rule" id="MF_01008"/>
    </source>
</evidence>
<dbReference type="PANTHER" id="PTHR34701:SF1">
    <property type="entry name" value="TRANSCRIPTIONAL REGULATOR MRAZ"/>
    <property type="match status" value="1"/>
</dbReference>
<evidence type="ECO:0000256" key="3">
    <source>
        <dbReference type="ARBA" id="ARBA00022737"/>
    </source>
</evidence>
<evidence type="ECO:0000256" key="5">
    <source>
        <dbReference type="ARBA" id="ARBA00023125"/>
    </source>
</evidence>
<comment type="subcellular location">
    <subcellularLocation>
        <location evidence="7">Cytoplasm</location>
        <location evidence="7">Nucleoid</location>
    </subcellularLocation>
</comment>
<dbReference type="NCBIfam" id="TIGR00242">
    <property type="entry name" value="division/cell wall cluster transcriptional repressor MraZ"/>
    <property type="match status" value="1"/>
</dbReference>
<sequence>MLIGEYTHTIDIKKRVSLPAKFRKEVGKKVIITHGLDNCLSVYTPIEWEKIVSEKLSQLSIGQADQRGFNRFMLAGAVETDVDSIGRILIPDFLKDFARLKNKIVLAGVYSHIEIWDEKAWRIYKKRIENQADVLAEKLGEIGVI</sequence>
<dbReference type="AlphaFoldDB" id="A0A1F5EJG3"/>
<feature type="domain" description="SpoVT-AbrB" evidence="8">
    <location>
        <begin position="5"/>
        <end position="47"/>
    </location>
</feature>
<dbReference type="CDD" id="cd16320">
    <property type="entry name" value="MraZ_N"/>
    <property type="match status" value="1"/>
</dbReference>
<dbReference type="Gene3D" id="3.40.1550.20">
    <property type="entry name" value="Transcriptional regulator MraZ domain"/>
    <property type="match status" value="1"/>
</dbReference>
<gene>
    <name evidence="7" type="primary">mraZ</name>
    <name evidence="9" type="ORF">A2442_03180</name>
</gene>
<dbReference type="PROSITE" id="PS51740">
    <property type="entry name" value="SPOVT_ABRB"/>
    <property type="match status" value="2"/>
</dbReference>